<sequence>MAGESRQVAGAQNKIRFGLPISDPDPSSSRYQKAADTWKGGRGQRRQGKVSGDLSERLPEK</sequence>
<gene>
    <name evidence="2" type="ORF">K9U37_00495</name>
</gene>
<dbReference type="EMBL" id="JAIVFL010000001">
    <property type="protein sequence ID" value="MCI4673508.1"/>
    <property type="molecule type" value="Genomic_DNA"/>
</dbReference>
<evidence type="ECO:0000256" key="1">
    <source>
        <dbReference type="SAM" id="MobiDB-lite"/>
    </source>
</evidence>
<keyword evidence="3" id="KW-1185">Reference proteome</keyword>
<feature type="region of interest" description="Disordered" evidence="1">
    <location>
        <begin position="1"/>
        <end position="61"/>
    </location>
</feature>
<accession>A0ABS9YQN3</accession>
<dbReference type="Proteomes" id="UP001139068">
    <property type="component" value="Unassembled WGS sequence"/>
</dbReference>
<reference evidence="2" key="1">
    <citation type="journal article" date="2022" name="ISME J.">
        <title>Identification of active gaseous-alkane degraders at natural gas seeps.</title>
        <authorList>
            <person name="Farhan Ul Haque M."/>
            <person name="Hernandez M."/>
            <person name="Crombie A.T."/>
            <person name="Murrell J.C."/>
        </authorList>
    </citation>
    <scope>NUCLEOTIDE SEQUENCE</scope>
    <source>
        <strain evidence="2">ANDR5</strain>
    </source>
</reference>
<dbReference type="RefSeq" id="WP_243070038.1">
    <property type="nucleotide sequence ID" value="NZ_JAIVFL010000001.1"/>
</dbReference>
<name>A0ABS9YQN3_9MYCO</name>
<proteinExistence type="predicted"/>
<evidence type="ECO:0000313" key="2">
    <source>
        <dbReference type="EMBL" id="MCI4673508.1"/>
    </source>
</evidence>
<comment type="caution">
    <text evidence="2">The sequence shown here is derived from an EMBL/GenBank/DDBJ whole genome shotgun (WGS) entry which is preliminary data.</text>
</comment>
<evidence type="ECO:0000313" key="3">
    <source>
        <dbReference type="Proteomes" id="UP001139068"/>
    </source>
</evidence>
<organism evidence="2 3">
    <name type="scientific">Candidatus Mycolicibacterium alkanivorans</name>
    <dbReference type="NCBI Taxonomy" id="2954114"/>
    <lineage>
        <taxon>Bacteria</taxon>
        <taxon>Bacillati</taxon>
        <taxon>Actinomycetota</taxon>
        <taxon>Actinomycetes</taxon>
        <taxon>Mycobacteriales</taxon>
        <taxon>Mycobacteriaceae</taxon>
        <taxon>Mycolicibacterium</taxon>
    </lineage>
</organism>
<protein>
    <submittedName>
        <fullName evidence="2">Uncharacterized protein</fullName>
    </submittedName>
</protein>